<dbReference type="InterPro" id="IPR017932">
    <property type="entry name" value="GATase_2_dom"/>
</dbReference>
<dbReference type="EMBL" id="PDLN01000005">
    <property type="protein sequence ID" value="RDW85803.1"/>
    <property type="molecule type" value="Genomic_DNA"/>
</dbReference>
<feature type="domain" description="Glutamine amidotransferase type-2" evidence="5">
    <location>
        <begin position="2"/>
        <end position="218"/>
    </location>
</feature>
<dbReference type="SUPFAM" id="SSF56235">
    <property type="entry name" value="N-terminal nucleophile aminohydrolases (Ntn hydrolases)"/>
    <property type="match status" value="1"/>
</dbReference>
<evidence type="ECO:0000313" key="6">
    <source>
        <dbReference type="EMBL" id="RDW85803.1"/>
    </source>
</evidence>
<protein>
    <recommendedName>
        <fullName evidence="5">Glutamine amidotransferase type-2 domain-containing protein</fullName>
    </recommendedName>
</protein>
<dbReference type="AlphaFoldDB" id="A0A3D8SHM8"/>
<dbReference type="OrthoDB" id="10252281at2759"/>
<dbReference type="GO" id="GO:0006529">
    <property type="term" value="P:asparagine biosynthetic process"/>
    <property type="evidence" value="ECO:0007669"/>
    <property type="project" value="UniProtKB-KW"/>
</dbReference>
<proteinExistence type="predicted"/>
<dbReference type="Pfam" id="PF13537">
    <property type="entry name" value="GATase_7"/>
    <property type="match status" value="1"/>
</dbReference>
<dbReference type="PANTHER" id="PTHR45937:SF1">
    <property type="entry name" value="ASPARAGINE SYNTHETASE DOMAIN-CONTAINING PROTEIN 1"/>
    <property type="match status" value="1"/>
</dbReference>
<evidence type="ECO:0000256" key="3">
    <source>
        <dbReference type="ARBA" id="ARBA00022962"/>
    </source>
</evidence>
<dbReference type="InterPro" id="IPR051857">
    <property type="entry name" value="Asn_synthetase_domain"/>
</dbReference>
<dbReference type="PROSITE" id="PS51278">
    <property type="entry name" value="GATASE_TYPE_2"/>
    <property type="match status" value="1"/>
</dbReference>
<evidence type="ECO:0000259" key="5">
    <source>
        <dbReference type="PROSITE" id="PS51278"/>
    </source>
</evidence>
<keyword evidence="1" id="KW-0028">Amino-acid biosynthesis</keyword>
<accession>A0A3D8SHM8</accession>
<dbReference type="Proteomes" id="UP000256328">
    <property type="component" value="Unassembled WGS sequence"/>
</dbReference>
<evidence type="ECO:0000313" key="7">
    <source>
        <dbReference type="Proteomes" id="UP000256328"/>
    </source>
</evidence>
<evidence type="ECO:0000256" key="2">
    <source>
        <dbReference type="ARBA" id="ARBA00022888"/>
    </source>
</evidence>
<evidence type="ECO:0000256" key="1">
    <source>
        <dbReference type="ARBA" id="ARBA00022605"/>
    </source>
</evidence>
<dbReference type="CDD" id="cd03766">
    <property type="entry name" value="Gn_AT_II_novel"/>
    <property type="match status" value="1"/>
</dbReference>
<dbReference type="InterPro" id="IPR001962">
    <property type="entry name" value="Asn_synthase"/>
</dbReference>
<dbReference type="PANTHER" id="PTHR45937">
    <property type="entry name" value="ASPARAGINE SYNTHETASE DOMAIN-CONTAINING PROTEIN 1"/>
    <property type="match status" value="1"/>
</dbReference>
<dbReference type="GO" id="GO:0004066">
    <property type="term" value="F:asparagine synthase (glutamine-hydrolyzing) activity"/>
    <property type="evidence" value="ECO:0007669"/>
    <property type="project" value="InterPro"/>
</dbReference>
<evidence type="ECO:0000256" key="4">
    <source>
        <dbReference type="SAM" id="MobiDB-lite"/>
    </source>
</evidence>
<organism evidence="6 7">
    <name type="scientific">Coleophoma crateriformis</name>
    <dbReference type="NCBI Taxonomy" id="565419"/>
    <lineage>
        <taxon>Eukaryota</taxon>
        <taxon>Fungi</taxon>
        <taxon>Dikarya</taxon>
        <taxon>Ascomycota</taxon>
        <taxon>Pezizomycotina</taxon>
        <taxon>Leotiomycetes</taxon>
        <taxon>Helotiales</taxon>
        <taxon>Dermateaceae</taxon>
        <taxon>Coleophoma</taxon>
    </lineage>
</organism>
<feature type="region of interest" description="Disordered" evidence="4">
    <location>
        <begin position="335"/>
        <end position="355"/>
    </location>
</feature>
<comment type="caution">
    <text evidence="6">The sequence shown here is derived from an EMBL/GenBank/DDBJ whole genome shotgun (WGS) entry which is preliminary data.</text>
</comment>
<sequence length="587" mass="65265">MCGIHLSISTTGTQPPSHRLRELLCKRGPDHLGDVGAEVHIPYVAPLFLHFTSTVLALRGTPGEQRHGHDSITRQPFHDTGSGSILCWNGEAWRINQRPLVGDNDGQIIFTMLLKASTSSLSDYESKRAVLQVLKDISGPFAFVYFDKAHNVLYFGRDRLGRRSLLYNTDSSSQALELASIADPSRGLWKEVDADAIHMTSFAANQSQEGIASNIDCTTPQFTCPIGRELWDQAPGLGSFNRNITSGIQPLQLQSSSVAILRQHLVDSLRLRTLNVLVPPSLCMASRVRIAVLFSGGLDCTVLARLTHELLPLDQEIDLLNVAFENPRVVQAAKNARKPGQPQANTLDPFESCPDRQTGRRSFQELQDVCPTRFWRFVAVNVPFEELKLHKPEVIDLIRPHNTEMDLSIAYALYFAARGKGVSYVGPSHYESETYTTSARVLLSGLGADELFGGYTRHATAFERRGYSGLLDELELDINRLGKRNLGRDDRVISHWGREARFPFLDENLVKWAIEAPIWEKCGFMPGLKDVVDGTDFALDPSKKVLRLLAFKLGLDSVSKEKKRAIQFGARTAKMETGRTKGTSLIS</sequence>
<dbReference type="Pfam" id="PF00733">
    <property type="entry name" value="Asn_synthase"/>
    <property type="match status" value="1"/>
</dbReference>
<dbReference type="CDD" id="cd01991">
    <property type="entry name" value="Asn_synthase_B_C"/>
    <property type="match status" value="1"/>
</dbReference>
<dbReference type="InterPro" id="IPR029055">
    <property type="entry name" value="Ntn_hydrolases_N"/>
</dbReference>
<dbReference type="Gene3D" id="3.60.20.10">
    <property type="entry name" value="Glutamine Phosphoribosylpyrophosphate, subunit 1, domain 1"/>
    <property type="match status" value="1"/>
</dbReference>
<reference evidence="6 7" key="1">
    <citation type="journal article" date="2018" name="IMA Fungus">
        <title>IMA Genome-F 9: Draft genome sequence of Annulohypoxylon stygium, Aspergillus mulundensis, Berkeleyomyces basicola (syn. Thielaviopsis basicola), Ceratocystis smalleyi, two Cercospora beticola strains, Coleophoma cylindrospora, Fusarium fracticaudum, Phialophora cf. hyalina, and Morchella septimelata.</title>
        <authorList>
            <person name="Wingfield B.D."/>
            <person name="Bills G.F."/>
            <person name="Dong Y."/>
            <person name="Huang W."/>
            <person name="Nel W.J."/>
            <person name="Swalarsk-Parry B.S."/>
            <person name="Vaghefi N."/>
            <person name="Wilken P.M."/>
            <person name="An Z."/>
            <person name="de Beer Z.W."/>
            <person name="De Vos L."/>
            <person name="Chen L."/>
            <person name="Duong T.A."/>
            <person name="Gao Y."/>
            <person name="Hammerbacher A."/>
            <person name="Kikkert J.R."/>
            <person name="Li Y."/>
            <person name="Li H."/>
            <person name="Li K."/>
            <person name="Li Q."/>
            <person name="Liu X."/>
            <person name="Ma X."/>
            <person name="Naidoo K."/>
            <person name="Pethybridge S.J."/>
            <person name="Sun J."/>
            <person name="Steenkamp E.T."/>
            <person name="van der Nest M.A."/>
            <person name="van Wyk S."/>
            <person name="Wingfield M.J."/>
            <person name="Xiong C."/>
            <person name="Yue Q."/>
            <person name="Zhang X."/>
        </authorList>
    </citation>
    <scope>NUCLEOTIDE SEQUENCE [LARGE SCALE GENOMIC DNA]</scope>
    <source>
        <strain evidence="6 7">BP5796</strain>
    </source>
</reference>
<dbReference type="InterPro" id="IPR014729">
    <property type="entry name" value="Rossmann-like_a/b/a_fold"/>
</dbReference>
<dbReference type="SUPFAM" id="SSF52402">
    <property type="entry name" value="Adenine nucleotide alpha hydrolases-like"/>
    <property type="match status" value="1"/>
</dbReference>
<dbReference type="Gene3D" id="3.40.50.620">
    <property type="entry name" value="HUPs"/>
    <property type="match status" value="1"/>
</dbReference>
<gene>
    <name evidence="6" type="ORF">BP5796_04128</name>
</gene>
<keyword evidence="7" id="KW-1185">Reference proteome</keyword>
<keyword evidence="3" id="KW-0315">Glutamine amidotransferase</keyword>
<name>A0A3D8SHM8_9HELO</name>
<keyword evidence="2" id="KW-0061">Asparagine biosynthesis</keyword>